<feature type="compositionally biased region" description="Basic and acidic residues" evidence="7">
    <location>
        <begin position="111"/>
        <end position="120"/>
    </location>
</feature>
<evidence type="ECO:0000256" key="1">
    <source>
        <dbReference type="ARBA" id="ARBA00004191"/>
    </source>
</evidence>
<evidence type="ECO:0000256" key="3">
    <source>
        <dbReference type="ARBA" id="ARBA00022512"/>
    </source>
</evidence>
<dbReference type="InParanoid" id="G4T531"/>
<reference evidence="8 9" key="1">
    <citation type="journal article" date="2011" name="PLoS Pathog.">
        <title>Endophytic Life Strategies Decoded by Genome and Transcriptome Analyses of the Mutualistic Root Symbiont Piriformospora indica.</title>
        <authorList>
            <person name="Zuccaro A."/>
            <person name="Lahrmann U."/>
            <person name="Guldener U."/>
            <person name="Langen G."/>
            <person name="Pfiffi S."/>
            <person name="Biedenkopf D."/>
            <person name="Wong P."/>
            <person name="Samans B."/>
            <person name="Grimm C."/>
            <person name="Basiewicz M."/>
            <person name="Murat C."/>
            <person name="Martin F."/>
            <person name="Kogel K.H."/>
        </authorList>
    </citation>
    <scope>NUCLEOTIDE SEQUENCE [LARGE SCALE GENOMIC DNA]</scope>
    <source>
        <strain evidence="8 9">DSM 11827</strain>
    </source>
</reference>
<keyword evidence="5 6" id="KW-1015">Disulfide bond</keyword>
<keyword evidence="6" id="KW-0732">Signal</keyword>
<dbReference type="InterPro" id="IPR001338">
    <property type="entry name" value="Class_I_Hydrophobin"/>
</dbReference>
<dbReference type="CDD" id="cd23507">
    <property type="entry name" value="hydrophobin_I"/>
    <property type="match status" value="1"/>
</dbReference>
<dbReference type="OrthoDB" id="4225815at2759"/>
<protein>
    <recommendedName>
        <fullName evidence="6">Hydrophobin</fullName>
    </recommendedName>
</protein>
<keyword evidence="4 6" id="KW-0964">Secreted</keyword>
<dbReference type="SMART" id="SM00075">
    <property type="entry name" value="HYDRO"/>
    <property type="match status" value="1"/>
</dbReference>
<dbReference type="AlphaFoldDB" id="G4T531"/>
<gene>
    <name evidence="8" type="ORF">PIIN_00070</name>
</gene>
<evidence type="ECO:0000256" key="7">
    <source>
        <dbReference type="SAM" id="MobiDB-lite"/>
    </source>
</evidence>
<comment type="caution">
    <text evidence="8">The sequence shown here is derived from an EMBL/GenBank/DDBJ whole genome shotgun (WGS) entry which is preliminary data.</text>
</comment>
<evidence type="ECO:0000256" key="2">
    <source>
        <dbReference type="ARBA" id="ARBA00010446"/>
    </source>
</evidence>
<dbReference type="GO" id="GO:0009277">
    <property type="term" value="C:fungal-type cell wall"/>
    <property type="evidence" value="ECO:0007669"/>
    <property type="project" value="InterPro"/>
</dbReference>
<evidence type="ECO:0000256" key="5">
    <source>
        <dbReference type="ARBA" id="ARBA00023157"/>
    </source>
</evidence>
<dbReference type="Proteomes" id="UP000007148">
    <property type="component" value="Unassembled WGS sequence"/>
</dbReference>
<name>G4T531_SERID</name>
<accession>G4T531</accession>
<dbReference type="EMBL" id="CAFZ01000001">
    <property type="protein sequence ID" value="CCA66384.1"/>
    <property type="molecule type" value="Genomic_DNA"/>
</dbReference>
<dbReference type="GO" id="GO:0005199">
    <property type="term" value="F:structural constituent of cell wall"/>
    <property type="evidence" value="ECO:0007669"/>
    <property type="project" value="InterPro"/>
</dbReference>
<evidence type="ECO:0000256" key="6">
    <source>
        <dbReference type="RuleBase" id="RU365009"/>
    </source>
</evidence>
<keyword evidence="3 6" id="KW-0134">Cell wall</keyword>
<comment type="similarity">
    <text evidence="2 6">Belongs to the fungal hydrophobin family.</text>
</comment>
<sequence length="231" mass="24576">MLALPLAVVRDVPAVLQHIIPRTMRSFVTFALLATLFVVDATLARPYREAAIGSDTAHLREVNGAKVAQLQGQTMMAASSRRSEPLPRLLSHRSEVTLPNGRRPADLGADDWTKVPRGDEPSIDDEDLDYGLDKRHDRVDSGEAANEASCNVGEAQCCQSIHQSNDRNGQFLRSLLGLALPAGGGMLGAQCTPLANLLAVTGSSTCRSQPVCCTGNEYRGLVAVGCSPISA</sequence>
<evidence type="ECO:0000313" key="9">
    <source>
        <dbReference type="Proteomes" id="UP000007148"/>
    </source>
</evidence>
<feature type="region of interest" description="Disordered" evidence="7">
    <location>
        <begin position="78"/>
        <end position="130"/>
    </location>
</feature>
<dbReference type="OMA" id="GSCDANP"/>
<keyword evidence="9" id="KW-1185">Reference proteome</keyword>
<feature type="compositionally biased region" description="Acidic residues" evidence="7">
    <location>
        <begin position="121"/>
        <end position="130"/>
    </location>
</feature>
<dbReference type="Pfam" id="PF01185">
    <property type="entry name" value="Hydrophobin"/>
    <property type="match status" value="1"/>
</dbReference>
<dbReference type="STRING" id="1109443.G4T531"/>
<dbReference type="HOGENOM" id="CLU_1200246_0_0_1"/>
<comment type="subcellular location">
    <subcellularLocation>
        <location evidence="1 6">Secreted</location>
        <location evidence="1 6">Cell wall</location>
    </subcellularLocation>
</comment>
<evidence type="ECO:0000313" key="8">
    <source>
        <dbReference type="EMBL" id="CCA66384.1"/>
    </source>
</evidence>
<organism evidence="8 9">
    <name type="scientific">Serendipita indica (strain DSM 11827)</name>
    <name type="common">Root endophyte fungus</name>
    <name type="synonym">Piriformospora indica</name>
    <dbReference type="NCBI Taxonomy" id="1109443"/>
    <lineage>
        <taxon>Eukaryota</taxon>
        <taxon>Fungi</taxon>
        <taxon>Dikarya</taxon>
        <taxon>Basidiomycota</taxon>
        <taxon>Agaricomycotina</taxon>
        <taxon>Agaricomycetes</taxon>
        <taxon>Sebacinales</taxon>
        <taxon>Serendipitaceae</taxon>
        <taxon>Serendipita</taxon>
    </lineage>
</organism>
<proteinExistence type="inferred from homology"/>
<evidence type="ECO:0000256" key="4">
    <source>
        <dbReference type="ARBA" id="ARBA00022525"/>
    </source>
</evidence>